<dbReference type="AlphaFoldDB" id="A0A7S4JJ83"/>
<protein>
    <submittedName>
        <fullName evidence="2">Uncharacterized protein</fullName>
    </submittedName>
</protein>
<evidence type="ECO:0000313" key="2">
    <source>
        <dbReference type="EMBL" id="CAE2265338.1"/>
    </source>
</evidence>
<feature type="compositionally biased region" description="Acidic residues" evidence="1">
    <location>
        <begin position="139"/>
        <end position="164"/>
    </location>
</feature>
<accession>A0A7S4JJ83</accession>
<feature type="region of interest" description="Disordered" evidence="1">
    <location>
        <begin position="132"/>
        <end position="164"/>
    </location>
</feature>
<organism evidence="2">
    <name type="scientific">Paramoeba aestuarina</name>
    <dbReference type="NCBI Taxonomy" id="180227"/>
    <lineage>
        <taxon>Eukaryota</taxon>
        <taxon>Amoebozoa</taxon>
        <taxon>Discosea</taxon>
        <taxon>Flabellinia</taxon>
        <taxon>Dactylopodida</taxon>
        <taxon>Paramoebidae</taxon>
        <taxon>Paramoeba</taxon>
    </lineage>
</organism>
<proteinExistence type="predicted"/>
<evidence type="ECO:0000256" key="1">
    <source>
        <dbReference type="SAM" id="MobiDB-lite"/>
    </source>
</evidence>
<gene>
    <name evidence="2" type="ORF">NAES01612_LOCUS645</name>
</gene>
<reference evidence="2" key="1">
    <citation type="submission" date="2021-01" db="EMBL/GenBank/DDBJ databases">
        <authorList>
            <person name="Corre E."/>
            <person name="Pelletier E."/>
            <person name="Niang G."/>
            <person name="Scheremetjew M."/>
            <person name="Finn R."/>
            <person name="Kale V."/>
            <person name="Holt S."/>
            <person name="Cochrane G."/>
            <person name="Meng A."/>
            <person name="Brown T."/>
            <person name="Cohen L."/>
        </authorList>
    </citation>
    <scope>NUCLEOTIDE SEQUENCE</scope>
    <source>
        <strain evidence="2">SoJaBio B1-5/56/2</strain>
    </source>
</reference>
<name>A0A7S4JJ83_9EUKA</name>
<dbReference type="EMBL" id="HBKR01001042">
    <property type="protein sequence ID" value="CAE2265338.1"/>
    <property type="molecule type" value="Transcribed_RNA"/>
</dbReference>
<sequence>MDKDDVVLDRSLTFQLPGMAQLEPSSGREVMNNALHRGYYVLMNEGFDGTDLRLSFKNDIKLVDKNGHLFQERDYVIIEVHDFPVEDGKITLMDGESASQFADKLEGKESMLDGMDPAELRKLVTELAKRIREAKNPEPQEEADEDETEEVPEGVEVEEVPPAN</sequence>